<evidence type="ECO:0000256" key="4">
    <source>
        <dbReference type="ARBA" id="ARBA00023136"/>
    </source>
</evidence>
<dbReference type="SUPFAM" id="SSF48452">
    <property type="entry name" value="TPR-like"/>
    <property type="match status" value="1"/>
</dbReference>
<evidence type="ECO:0000313" key="8">
    <source>
        <dbReference type="EMBL" id="KIO54407.1"/>
    </source>
</evidence>
<evidence type="ECO:0000313" key="11">
    <source>
        <dbReference type="Proteomes" id="UP000198302"/>
    </source>
</evidence>
<dbReference type="Proteomes" id="UP000032061">
    <property type="component" value="Unassembled WGS sequence"/>
</dbReference>
<organism evidence="8 10">
    <name type="scientific">Flavobacterium hibernum</name>
    <dbReference type="NCBI Taxonomy" id="37752"/>
    <lineage>
        <taxon>Bacteria</taxon>
        <taxon>Pseudomonadati</taxon>
        <taxon>Bacteroidota</taxon>
        <taxon>Flavobacteriia</taxon>
        <taxon>Flavobacteriales</taxon>
        <taxon>Flavobacteriaceae</taxon>
        <taxon>Flavobacterium</taxon>
    </lineage>
</organism>
<proteinExistence type="inferred from homology"/>
<dbReference type="InterPro" id="IPR011990">
    <property type="entry name" value="TPR-like_helical_dom_sf"/>
</dbReference>
<keyword evidence="3" id="KW-0732">Signal</keyword>
<dbReference type="EMBL" id="JPRK01000003">
    <property type="protein sequence ID" value="KIO54407.1"/>
    <property type="molecule type" value="Genomic_DNA"/>
</dbReference>
<reference evidence="9 11" key="2">
    <citation type="submission" date="2016-11" db="EMBL/GenBank/DDBJ databases">
        <title>Whole genomes of Flavobacteriaceae.</title>
        <authorList>
            <person name="Stine C."/>
            <person name="Li C."/>
            <person name="Tadesse D."/>
        </authorList>
    </citation>
    <scope>NUCLEOTIDE SEQUENCE [LARGE SCALE GENOMIC DNA]</scope>
    <source>
        <strain evidence="9 11">ATCC 51468</strain>
    </source>
</reference>
<dbReference type="Pfam" id="PF14322">
    <property type="entry name" value="SusD-like_3"/>
    <property type="match status" value="1"/>
</dbReference>
<keyword evidence="11" id="KW-1185">Reference proteome</keyword>
<evidence type="ECO:0000259" key="7">
    <source>
        <dbReference type="Pfam" id="PF14322"/>
    </source>
</evidence>
<dbReference type="InterPro" id="IPR012944">
    <property type="entry name" value="SusD_RagB_dom"/>
</dbReference>
<gene>
    <name evidence="9" type="ORF">B0A73_10125</name>
    <name evidence="8" type="ORF">IW18_02865</name>
</gene>
<dbReference type="EMBL" id="MUGX01000011">
    <property type="protein sequence ID" value="OXA88122.1"/>
    <property type="molecule type" value="Genomic_DNA"/>
</dbReference>
<evidence type="ECO:0000256" key="1">
    <source>
        <dbReference type="ARBA" id="ARBA00004442"/>
    </source>
</evidence>
<dbReference type="Gene3D" id="1.25.40.390">
    <property type="match status" value="1"/>
</dbReference>
<dbReference type="Pfam" id="PF07980">
    <property type="entry name" value="SusD_RagB"/>
    <property type="match status" value="1"/>
</dbReference>
<evidence type="ECO:0000313" key="9">
    <source>
        <dbReference type="EMBL" id="OXA88122.1"/>
    </source>
</evidence>
<dbReference type="PROSITE" id="PS51257">
    <property type="entry name" value="PROKAR_LIPOPROTEIN"/>
    <property type="match status" value="1"/>
</dbReference>
<evidence type="ECO:0000256" key="3">
    <source>
        <dbReference type="ARBA" id="ARBA00022729"/>
    </source>
</evidence>
<dbReference type="CDD" id="cd08977">
    <property type="entry name" value="SusD"/>
    <property type="match status" value="1"/>
</dbReference>
<evidence type="ECO:0000259" key="6">
    <source>
        <dbReference type="Pfam" id="PF07980"/>
    </source>
</evidence>
<name>A0A0D0F8Q0_9FLAO</name>
<keyword evidence="4" id="KW-0472">Membrane</keyword>
<dbReference type="RefSeq" id="WP_041516069.1">
    <property type="nucleotide sequence ID" value="NZ_JPRK01000003.1"/>
</dbReference>
<accession>A0A0D0F8Q0</accession>
<feature type="domain" description="RagB/SusD" evidence="6">
    <location>
        <begin position="327"/>
        <end position="468"/>
    </location>
</feature>
<sequence>METKLYLRKQITLFKRIIISLLVISGYSCESFVEVNSPSGQLSTEAVFEDKGTANAAVSNIYASLRDSGMLTGNSVSITTKMGAYTDELNFYGISSGTTLNFYNNTLLPTNPQVVSWWKTAYSQIYAANSVIQGVTASATLATTDKNQFIGEALFIRSLLHFYLLNLYGDVPYVTATNYKQNTTIGRSSTNLLYSKIIEDLQTSHALLPESYLSADRTRANKAVAMALLARVYLYSKAWAEAANAASYLLNNTATYKWENDLNKIFLKGSTVTIWQYKPGVEGQNSAEGGSMILLTGPPADVALNPNFVNAFEIGDQRRQKWIGSVSKGTSTWYFAAKYKVKLKTATSTEYSIIFRLAEQYLIRAEARAQQGDLIGAKEDLNKIRQNAGLGNTPAVSQQEILEAVIRERRFELFTESAHRFFDLKRTGQLDSQLTGVKNGWNSTDNLLPVPESELTLNPNLLPQNLGY</sequence>
<evidence type="ECO:0000313" key="10">
    <source>
        <dbReference type="Proteomes" id="UP000032061"/>
    </source>
</evidence>
<reference evidence="8 10" key="1">
    <citation type="submission" date="2015-01" db="EMBL/GenBank/DDBJ databases">
        <title>Genome of Flavobacterium hibernum DSM 12611.</title>
        <authorList>
            <person name="Stropko S.J."/>
            <person name="Pipes S.E."/>
            <person name="Newman J.D."/>
        </authorList>
    </citation>
    <scope>NUCLEOTIDE SEQUENCE [LARGE SCALE GENOMIC DNA]</scope>
    <source>
        <strain evidence="8 10">DSM 12611</strain>
    </source>
</reference>
<keyword evidence="5" id="KW-0998">Cell outer membrane</keyword>
<dbReference type="OrthoDB" id="621570at2"/>
<comment type="caution">
    <text evidence="8">The sequence shown here is derived from an EMBL/GenBank/DDBJ whole genome shotgun (WGS) entry which is preliminary data.</text>
</comment>
<dbReference type="AlphaFoldDB" id="A0A0D0F8Q0"/>
<dbReference type="GO" id="GO:0009279">
    <property type="term" value="C:cell outer membrane"/>
    <property type="evidence" value="ECO:0007669"/>
    <property type="project" value="UniProtKB-SubCell"/>
</dbReference>
<feature type="domain" description="SusD-like N-terminal" evidence="7">
    <location>
        <begin position="57"/>
        <end position="234"/>
    </location>
</feature>
<evidence type="ECO:0000256" key="5">
    <source>
        <dbReference type="ARBA" id="ARBA00023237"/>
    </source>
</evidence>
<dbReference type="InterPro" id="IPR033985">
    <property type="entry name" value="SusD-like_N"/>
</dbReference>
<evidence type="ECO:0000256" key="2">
    <source>
        <dbReference type="ARBA" id="ARBA00006275"/>
    </source>
</evidence>
<dbReference type="STRING" id="37752.IW18_02865"/>
<dbReference type="Proteomes" id="UP000198302">
    <property type="component" value="Unassembled WGS sequence"/>
</dbReference>
<protein>
    <submittedName>
        <fullName evidence="9">RagB/SusD family nutrient uptake outer membrane protein</fullName>
    </submittedName>
    <submittedName>
        <fullName evidence="8">Starch-binding protein</fullName>
    </submittedName>
</protein>
<comment type="similarity">
    <text evidence="2">Belongs to the SusD family.</text>
</comment>
<comment type="subcellular location">
    <subcellularLocation>
        <location evidence="1">Cell outer membrane</location>
    </subcellularLocation>
</comment>